<protein>
    <submittedName>
        <fullName evidence="2">Uncharacterized protein</fullName>
    </submittedName>
</protein>
<dbReference type="AlphaFoldDB" id="A0A7S3AZT5"/>
<proteinExistence type="predicted"/>
<accession>A0A7S3AZT5</accession>
<name>A0A7S3AZT5_9EUKA</name>
<keyword evidence="1" id="KW-0732">Signal</keyword>
<feature type="signal peptide" evidence="1">
    <location>
        <begin position="1"/>
        <end position="17"/>
    </location>
</feature>
<sequence>MVKAVAFLLLLAPSCLGMLVGVSTSVRTTHSSTRTSSIFAATISHGDSFSSYAAARKVIYRLMQKRDAIKVALTDAQNAEAKMSWHVKRLSANKLAYMKKRGRTLYRRARLSALKRDGELLGHIEKLKDDLTAVSTRLSSFEREQRERLHEGIMGR</sequence>
<gene>
    <name evidence="2" type="ORF">HERI1096_LOCUS19507</name>
</gene>
<evidence type="ECO:0000313" key="2">
    <source>
        <dbReference type="EMBL" id="CAE0118808.1"/>
    </source>
</evidence>
<dbReference type="EMBL" id="HBHX01035198">
    <property type="protein sequence ID" value="CAE0118808.1"/>
    <property type="molecule type" value="Transcribed_RNA"/>
</dbReference>
<feature type="chain" id="PRO_5031477030" evidence="1">
    <location>
        <begin position="18"/>
        <end position="156"/>
    </location>
</feature>
<organism evidence="2">
    <name type="scientific">Haptolina ericina</name>
    <dbReference type="NCBI Taxonomy" id="156174"/>
    <lineage>
        <taxon>Eukaryota</taxon>
        <taxon>Haptista</taxon>
        <taxon>Haptophyta</taxon>
        <taxon>Prymnesiophyceae</taxon>
        <taxon>Prymnesiales</taxon>
        <taxon>Prymnesiaceae</taxon>
        <taxon>Haptolina</taxon>
    </lineage>
</organism>
<reference evidence="2" key="1">
    <citation type="submission" date="2021-01" db="EMBL/GenBank/DDBJ databases">
        <authorList>
            <person name="Corre E."/>
            <person name="Pelletier E."/>
            <person name="Niang G."/>
            <person name="Scheremetjew M."/>
            <person name="Finn R."/>
            <person name="Kale V."/>
            <person name="Holt S."/>
            <person name="Cochrane G."/>
            <person name="Meng A."/>
            <person name="Brown T."/>
            <person name="Cohen L."/>
        </authorList>
    </citation>
    <scope>NUCLEOTIDE SEQUENCE</scope>
    <source>
        <strain evidence="2">CCMP281</strain>
    </source>
</reference>
<evidence type="ECO:0000256" key="1">
    <source>
        <dbReference type="SAM" id="SignalP"/>
    </source>
</evidence>